<gene>
    <name evidence="2" type="ORF">ACFPU1_02775</name>
</gene>
<dbReference type="SUPFAM" id="SSF109854">
    <property type="entry name" value="DinB/YfiT-like putative metalloenzymes"/>
    <property type="match status" value="1"/>
</dbReference>
<sequence>MKSGQEYADKIAGQLQFFIDESASLQEEQIRWKPSDQEWSIMELLCHVEEFPLYFTGELENVLVHHAEKWGRNMQHQGRLDAVAAADDRQVEDVINGIHNTKKTTIDRLQNVKEHELNIEREHNIPKFGTKPMSFLVEHFLVEHLETHKNQFQRIITQYQNRQEH</sequence>
<protein>
    <submittedName>
        <fullName evidence="2">DinB family protein</fullName>
    </submittedName>
</protein>
<dbReference type="InterPro" id="IPR024775">
    <property type="entry name" value="DinB-like"/>
</dbReference>
<accession>A0ABW0YKI3</accession>
<dbReference type="InterPro" id="IPR034660">
    <property type="entry name" value="DinB/YfiT-like"/>
</dbReference>
<evidence type="ECO:0000313" key="3">
    <source>
        <dbReference type="Proteomes" id="UP001596142"/>
    </source>
</evidence>
<name>A0ABW0YKI3_9BACI</name>
<organism evidence="2 3">
    <name type="scientific">Thalassorhabdus alkalitolerans</name>
    <dbReference type="NCBI Taxonomy" id="2282697"/>
    <lineage>
        <taxon>Bacteria</taxon>
        <taxon>Bacillati</taxon>
        <taxon>Bacillota</taxon>
        <taxon>Bacilli</taxon>
        <taxon>Bacillales</taxon>
        <taxon>Bacillaceae</taxon>
        <taxon>Thalassorhabdus</taxon>
    </lineage>
</organism>
<dbReference type="EMBL" id="JBHSOZ010000003">
    <property type="protein sequence ID" value="MFC5711698.1"/>
    <property type="molecule type" value="Genomic_DNA"/>
</dbReference>
<proteinExistence type="predicted"/>
<comment type="caution">
    <text evidence="2">The sequence shown here is derived from an EMBL/GenBank/DDBJ whole genome shotgun (WGS) entry which is preliminary data.</text>
</comment>
<dbReference type="Pfam" id="PF12867">
    <property type="entry name" value="DinB_2"/>
    <property type="match status" value="1"/>
</dbReference>
<evidence type="ECO:0000313" key="2">
    <source>
        <dbReference type="EMBL" id="MFC5711698.1"/>
    </source>
</evidence>
<feature type="domain" description="DinB-like" evidence="1">
    <location>
        <begin position="24"/>
        <end position="151"/>
    </location>
</feature>
<dbReference type="Proteomes" id="UP001596142">
    <property type="component" value="Unassembled WGS sequence"/>
</dbReference>
<reference evidence="3" key="1">
    <citation type="journal article" date="2019" name="Int. J. Syst. Evol. Microbiol.">
        <title>The Global Catalogue of Microorganisms (GCM) 10K type strain sequencing project: providing services to taxonomists for standard genome sequencing and annotation.</title>
        <authorList>
            <consortium name="The Broad Institute Genomics Platform"/>
            <consortium name="The Broad Institute Genome Sequencing Center for Infectious Disease"/>
            <person name="Wu L."/>
            <person name="Ma J."/>
        </authorList>
    </citation>
    <scope>NUCLEOTIDE SEQUENCE [LARGE SCALE GENOMIC DNA]</scope>
    <source>
        <strain evidence="3">CECT 7184</strain>
    </source>
</reference>
<dbReference type="Gene3D" id="1.20.120.450">
    <property type="entry name" value="dinb family like domain"/>
    <property type="match status" value="1"/>
</dbReference>
<keyword evidence="3" id="KW-1185">Reference proteome</keyword>
<dbReference type="RefSeq" id="WP_385938325.1">
    <property type="nucleotide sequence ID" value="NZ_JBHSOZ010000003.1"/>
</dbReference>
<evidence type="ECO:0000259" key="1">
    <source>
        <dbReference type="Pfam" id="PF12867"/>
    </source>
</evidence>